<dbReference type="InterPro" id="IPR012337">
    <property type="entry name" value="RNaseH-like_sf"/>
</dbReference>
<dbReference type="InterPro" id="IPR036397">
    <property type="entry name" value="RNaseH_sf"/>
</dbReference>
<dbReference type="GO" id="GO:0003676">
    <property type="term" value="F:nucleic acid binding"/>
    <property type="evidence" value="ECO:0007669"/>
    <property type="project" value="InterPro"/>
</dbReference>
<keyword evidence="4" id="KW-1185">Reference proteome</keyword>
<dbReference type="InterPro" id="IPR043502">
    <property type="entry name" value="DNA/RNA_pol_sf"/>
</dbReference>
<feature type="compositionally biased region" description="Basic and acidic residues" evidence="1">
    <location>
        <begin position="317"/>
        <end position="328"/>
    </location>
</feature>
<feature type="region of interest" description="Disordered" evidence="1">
    <location>
        <begin position="858"/>
        <end position="901"/>
    </location>
</feature>
<dbReference type="EMBL" id="CM001882">
    <property type="protein sequence ID" value="EOY02238.1"/>
    <property type="molecule type" value="Genomic_DNA"/>
</dbReference>
<dbReference type="Proteomes" id="UP000026915">
    <property type="component" value="Chromosome 4"/>
</dbReference>
<feature type="region of interest" description="Disordered" evidence="1">
    <location>
        <begin position="358"/>
        <end position="378"/>
    </location>
</feature>
<dbReference type="InterPro" id="IPR005135">
    <property type="entry name" value="Endo/exonuclease/phosphatase"/>
</dbReference>
<feature type="compositionally biased region" description="Low complexity" evidence="1">
    <location>
        <begin position="15"/>
        <end position="29"/>
    </location>
</feature>
<dbReference type="Pfam" id="PF00078">
    <property type="entry name" value="RVT_1"/>
    <property type="match status" value="1"/>
</dbReference>
<feature type="domain" description="Reverse transcriptase" evidence="2">
    <location>
        <begin position="1323"/>
        <end position="1602"/>
    </location>
</feature>
<dbReference type="Pfam" id="PF13456">
    <property type="entry name" value="RVT_3"/>
    <property type="match status" value="1"/>
</dbReference>
<feature type="compositionally biased region" description="Basic and acidic residues" evidence="1">
    <location>
        <begin position="592"/>
        <end position="606"/>
    </location>
</feature>
<organism evidence="3 4">
    <name type="scientific">Theobroma cacao</name>
    <name type="common">Cacao</name>
    <name type="synonym">Cocoa</name>
    <dbReference type="NCBI Taxonomy" id="3641"/>
    <lineage>
        <taxon>Eukaryota</taxon>
        <taxon>Viridiplantae</taxon>
        <taxon>Streptophyta</taxon>
        <taxon>Embryophyta</taxon>
        <taxon>Tracheophyta</taxon>
        <taxon>Spermatophyta</taxon>
        <taxon>Magnoliopsida</taxon>
        <taxon>eudicotyledons</taxon>
        <taxon>Gunneridae</taxon>
        <taxon>Pentapetalae</taxon>
        <taxon>rosids</taxon>
        <taxon>malvids</taxon>
        <taxon>Malvales</taxon>
        <taxon>Malvaceae</taxon>
        <taxon>Byttnerioideae</taxon>
        <taxon>Theobroma</taxon>
    </lineage>
</organism>
<feature type="compositionally biased region" description="Basic and acidic residues" evidence="1">
    <location>
        <begin position="363"/>
        <end position="378"/>
    </location>
</feature>
<feature type="region of interest" description="Disordered" evidence="1">
    <location>
        <begin position="1"/>
        <end position="53"/>
    </location>
</feature>
<dbReference type="InterPro" id="IPR025558">
    <property type="entry name" value="DUF4283"/>
</dbReference>
<dbReference type="HOGENOM" id="CLU_001916_0_0_1"/>
<dbReference type="CDD" id="cd01650">
    <property type="entry name" value="RT_nLTR_like"/>
    <property type="match status" value="1"/>
</dbReference>
<feature type="compositionally biased region" description="Polar residues" evidence="1">
    <location>
        <begin position="859"/>
        <end position="900"/>
    </location>
</feature>
<protein>
    <recommendedName>
        <fullName evidence="2">Reverse transcriptase domain-containing protein</fullName>
    </recommendedName>
</protein>
<evidence type="ECO:0000259" key="2">
    <source>
        <dbReference type="PROSITE" id="PS50878"/>
    </source>
</evidence>
<feature type="compositionally biased region" description="Polar residues" evidence="1">
    <location>
        <begin position="539"/>
        <end position="548"/>
    </location>
</feature>
<dbReference type="InterPro" id="IPR036691">
    <property type="entry name" value="Endo/exonu/phosph_ase_sf"/>
</dbReference>
<gene>
    <name evidence="3" type="ORF">TCM_016762</name>
</gene>
<dbReference type="SUPFAM" id="SSF53098">
    <property type="entry name" value="Ribonuclease H-like"/>
    <property type="match status" value="1"/>
</dbReference>
<dbReference type="Gene3D" id="3.60.10.10">
    <property type="entry name" value="Endonuclease/exonuclease/phosphatase"/>
    <property type="match status" value="1"/>
</dbReference>
<feature type="compositionally biased region" description="Polar residues" evidence="1">
    <location>
        <begin position="402"/>
        <end position="427"/>
    </location>
</feature>
<feature type="region of interest" description="Disordered" evidence="1">
    <location>
        <begin position="538"/>
        <end position="577"/>
    </location>
</feature>
<feature type="region of interest" description="Disordered" evidence="1">
    <location>
        <begin position="592"/>
        <end position="622"/>
    </location>
</feature>
<dbReference type="Pfam" id="PF13966">
    <property type="entry name" value="zf-RVT"/>
    <property type="match status" value="1"/>
</dbReference>
<dbReference type="GO" id="GO:0004523">
    <property type="term" value="F:RNA-DNA hybrid ribonuclease activity"/>
    <property type="evidence" value="ECO:0007669"/>
    <property type="project" value="InterPro"/>
</dbReference>
<sequence>MVAGRPPDPPNHPLPESSSPPMMSTPTPSFMADKNGGLQASDNHTQPPTSPRFQKKSFLSIAAGSKPPVIPLNRDPAVYKDRPAAVFYEDEICILAKPFSLCLVGKFTRMPKLQEVRSAFKGIGLSGAYEIKWLDYKHVLIHLSNDQDFNRIWTRQQWFIVGQKMRIFKWSPEFEAEKESPVVPVWISFPNLKAHLYEKSALLLIAKTIGKPLFVDEATAKGSRPSVARVCVEYDCREPPIDQVWIVTQKRETGMVTNGYAQKVEFSQMPDYCEHCCHVGHNETTCLVLGNNSKSSGSMKAQLKGHTKQTLNMSKTQTREKTDGEKEDKAKGIMVEEIRPATKQTDMSKQSIWRVVGKAGKSGAKDASGKEIDVEKRDADSVIPVSNRFQEIMEVESHEQTRNANQGNIDTTYNTLETSNQGEQNNGHPKAPDERQKDTATQHSSGGRKGAELETMSAAPPEGVTRVADFSEQLQIEGSETQNFLHENRMHGQKESIVGERMQKLHERSRSDVEKKELTLHTARGYTEGGILLQEIPQGDSQKNSKNPSFKPPALAETADMQHGSTENGLINSRQSPRMQDVGEADHSLHEAGKQCPDKTSTDREPLTIVPTPGDVDGTKPPGAKRQGTLPSYCLQHQRAQGSTFTGAKERVITPHDGTLRQVSTQNSADDKNKNYLSLPLVRQTGIMQKKSLQMPDIGTGVQNVIIDSPAMVISASVDSLQDVLPLHGSSDASKQKPSHAQADTISGNENNLSKSTDTASNALTAPANDKAVERTRFDDDQTIAENAQPFTVRKPTMRKKAKPALVNLVSAMNIEEADVVLQQVDPTATCTRVETMEVEGSREIFSRAEPGTCMLNMETDSIPSNEATRSYTQQAKSSTGHSDSPMQSHATPESQNLNTHPCVLRRRKSDSSLCSSNNWNSLNASEPIEIQCLHVKLSLPWLPHPVFTSFVYAKCTRIERRELWTSLRIISDGMQAPWLVGGDFNSIVSCDERLNGAIPHDGSMEDLSSTLFDCGLLDAGFEGNSFTWTNNRMFQRLDRVVYNQEWAEFFSSTRVQHLNRDGSDHCPLLISCSNTNQRGPATFRFLHAWTKHHDFISFVEKSWNTPIHAEGLNAFWTKQQRLKRDLKWWNKHIFGDIFKILRLAEVEAEQRELNFQQNPSAANRELMHKAYAKLNRQLSIEELFWQQKSGVKWLVEGERNTKFFHMRMRKKRMRNHIFRIQDQEGNVLEEPHLIQNSGVEFFQNLLKAEQCDISRFDPSITPRIISTTDNEFLCATPSLQEVKEAVFNINKDSVAGPDGFSSLFYQHCWDIIKQDLFEAVLDFFKGSPLPRGITSTTLVLLPKTQNVSQWSEFRPISLCTVLNKIVTKLLANRLSKILPSIISENQSGFVNGRLISDNILLAQELVDKINARSRGGNVVLKLDMAKAYDRLNWEFLYLMMEQFGFNALWINMIKACISNCWFSLLINGSLVGYFKSERGLRQGDSISPSLFILAAEYLSRGLNQLFSRYNSLHYLSGCSMSVSHLAFADDIVIFTNGCHSALQKILVFLQEYEQVSGQQVNHQKSCFITANGCPLSRRQIIAQVTGFQHKTLPVTYLGAPLHKGPKKVFLFDSLISKIRDRISGWENKILSPGSRITLLRSVLSSLPMYLLQVLKPPAIVIEKIERLFNSFLWGDSNEGKRMHWAAWNKINFPCSEGGLDIRNLKDVFDAFTLKLWWRFYTCDSLWTLFLKTKYCLGRIPHYVQPKIHSSSIWKRITGGRDVTIQNTRWKIGRGELFFWHDCWMGDQPLVISFPSFRNDMSFVHKFYKGDSWDVDKLRLFLPVNLIYEILLIPFDRTQQDVAYWTLTSNGEFSTKSAWETIRQQQSHNTLGSLIWHRSIPLSISFFIWRALNNWIPVELRMKGKGIHLASKCVCCNSEESLMHVLWGNSVAKQVWAFFAKFFQIYVLNPKHVSHILWAWFYSGDYVKRGHIRTLLPIFICWFLWLERNDAKYRHSGLNTDRIVWRIMKLLRQLKDGSLLQQWQWKGDTDIAAMWQYNFQLKLRAPPQIVYWRKPSTGEYKLNVDGSSRHGQHAASGGVLRDHTGKLIFGFSENIGTCNSLQAELRALLRGLLLCKERHIEKLWIEMDALAAIQLLPHSQKGSHDIRYLLESIRKCLNSISYRISHIHREGNQVADFLSNEGHNHQNLHVFTEAQGKLHGMLKLDRLNLPYVRF</sequence>
<feature type="compositionally biased region" description="Polar residues" evidence="1">
    <location>
        <begin position="38"/>
        <end position="47"/>
    </location>
</feature>
<dbReference type="Pfam" id="PF14111">
    <property type="entry name" value="DUF4283"/>
    <property type="match status" value="1"/>
</dbReference>
<evidence type="ECO:0000313" key="3">
    <source>
        <dbReference type="EMBL" id="EOY02238.1"/>
    </source>
</evidence>
<dbReference type="PANTHER" id="PTHR33116:SF80">
    <property type="entry name" value="REVERSE TRANSCRIPTASE ZINC-BINDING DOMAIN-CONTAINING PROTEIN"/>
    <property type="match status" value="1"/>
</dbReference>
<feature type="compositionally biased region" description="Polar residues" evidence="1">
    <location>
        <begin position="563"/>
        <end position="577"/>
    </location>
</feature>
<dbReference type="InterPro" id="IPR002156">
    <property type="entry name" value="RNaseH_domain"/>
</dbReference>
<name>A0A061EC97_THECC</name>
<proteinExistence type="predicted"/>
<dbReference type="InParanoid" id="A0A061EC97"/>
<accession>A0A061EC97</accession>
<dbReference type="InterPro" id="IPR026960">
    <property type="entry name" value="RVT-Znf"/>
</dbReference>
<feature type="compositionally biased region" description="Polar residues" evidence="1">
    <location>
        <begin position="742"/>
        <end position="764"/>
    </location>
</feature>
<feature type="region of interest" description="Disordered" evidence="1">
    <location>
        <begin position="396"/>
        <end position="462"/>
    </location>
</feature>
<dbReference type="CDD" id="cd06222">
    <property type="entry name" value="RNase_H_like"/>
    <property type="match status" value="1"/>
</dbReference>
<dbReference type="eggNOG" id="KOG1075">
    <property type="taxonomic scope" value="Eukaryota"/>
</dbReference>
<dbReference type="Gene3D" id="3.30.420.10">
    <property type="entry name" value="Ribonuclease H-like superfamily/Ribonuclease H"/>
    <property type="match status" value="1"/>
</dbReference>
<dbReference type="Pfam" id="PF03372">
    <property type="entry name" value="Exo_endo_phos"/>
    <property type="match status" value="1"/>
</dbReference>
<dbReference type="PROSITE" id="PS50878">
    <property type="entry name" value="RT_POL"/>
    <property type="match status" value="1"/>
</dbReference>
<dbReference type="PANTHER" id="PTHR33116">
    <property type="entry name" value="REVERSE TRANSCRIPTASE ZINC-BINDING DOMAIN-CONTAINING PROTEIN-RELATED-RELATED"/>
    <property type="match status" value="1"/>
</dbReference>
<dbReference type="InterPro" id="IPR044730">
    <property type="entry name" value="RNase_H-like_dom_plant"/>
</dbReference>
<evidence type="ECO:0000256" key="1">
    <source>
        <dbReference type="SAM" id="MobiDB-lite"/>
    </source>
</evidence>
<reference evidence="3 4" key="1">
    <citation type="journal article" date="2013" name="Genome Biol.">
        <title>The genome sequence of the most widely cultivated cacao type and its use to identify candidate genes regulating pod color.</title>
        <authorList>
            <person name="Motamayor J.C."/>
            <person name="Mockaitis K."/>
            <person name="Schmutz J."/>
            <person name="Haiminen N."/>
            <person name="Iii D.L."/>
            <person name="Cornejo O."/>
            <person name="Findley S.D."/>
            <person name="Zheng P."/>
            <person name="Utro F."/>
            <person name="Royaert S."/>
            <person name="Saski C."/>
            <person name="Jenkins J."/>
            <person name="Podicheti R."/>
            <person name="Zhao M."/>
            <person name="Scheffler B.E."/>
            <person name="Stack J.C."/>
            <person name="Feltus F.A."/>
            <person name="Mustiga G.M."/>
            <person name="Amores F."/>
            <person name="Phillips W."/>
            <person name="Marelli J.P."/>
            <person name="May G.D."/>
            <person name="Shapiro H."/>
            <person name="Ma J."/>
            <person name="Bustamante C.D."/>
            <person name="Schnell R.J."/>
            <person name="Main D."/>
            <person name="Gilbert D."/>
            <person name="Parida L."/>
            <person name="Kuhn D.N."/>
        </authorList>
    </citation>
    <scope>NUCLEOTIDE SEQUENCE [LARGE SCALE GENOMIC DNA]</scope>
    <source>
        <strain evidence="4">cv. Matina 1-6</strain>
    </source>
</reference>
<feature type="region of interest" description="Disordered" evidence="1">
    <location>
        <begin position="297"/>
        <end position="328"/>
    </location>
</feature>
<dbReference type="SUPFAM" id="SSF56672">
    <property type="entry name" value="DNA/RNA polymerases"/>
    <property type="match status" value="1"/>
</dbReference>
<dbReference type="SUPFAM" id="SSF56219">
    <property type="entry name" value="DNase I-like"/>
    <property type="match status" value="1"/>
</dbReference>
<dbReference type="Gramene" id="EOY02238">
    <property type="protein sequence ID" value="EOY02238"/>
    <property type="gene ID" value="TCM_016762"/>
</dbReference>
<feature type="region of interest" description="Disordered" evidence="1">
    <location>
        <begin position="727"/>
        <end position="779"/>
    </location>
</feature>
<feature type="compositionally biased region" description="Pro residues" evidence="1">
    <location>
        <begin position="1"/>
        <end position="13"/>
    </location>
</feature>
<feature type="compositionally biased region" description="Basic and acidic residues" evidence="1">
    <location>
        <begin position="430"/>
        <end position="440"/>
    </location>
</feature>
<dbReference type="InterPro" id="IPR000477">
    <property type="entry name" value="RT_dom"/>
</dbReference>
<evidence type="ECO:0000313" key="4">
    <source>
        <dbReference type="Proteomes" id="UP000026915"/>
    </source>
</evidence>